<dbReference type="AlphaFoldDB" id="A0A0E9V878"/>
<organism evidence="2">
    <name type="scientific">Anguilla anguilla</name>
    <name type="common">European freshwater eel</name>
    <name type="synonym">Muraena anguilla</name>
    <dbReference type="NCBI Taxonomy" id="7936"/>
    <lineage>
        <taxon>Eukaryota</taxon>
        <taxon>Metazoa</taxon>
        <taxon>Chordata</taxon>
        <taxon>Craniata</taxon>
        <taxon>Vertebrata</taxon>
        <taxon>Euteleostomi</taxon>
        <taxon>Actinopterygii</taxon>
        <taxon>Neopterygii</taxon>
        <taxon>Teleostei</taxon>
        <taxon>Anguilliformes</taxon>
        <taxon>Anguillidae</taxon>
        <taxon>Anguilla</taxon>
    </lineage>
</organism>
<evidence type="ECO:0000313" key="2">
    <source>
        <dbReference type="EMBL" id="JAH73428.1"/>
    </source>
</evidence>
<reference evidence="2" key="2">
    <citation type="journal article" date="2015" name="Fish Shellfish Immunol.">
        <title>Early steps in the European eel (Anguilla anguilla)-Vibrio vulnificus interaction in the gills: Role of the RtxA13 toxin.</title>
        <authorList>
            <person name="Callol A."/>
            <person name="Pajuelo D."/>
            <person name="Ebbesson L."/>
            <person name="Teles M."/>
            <person name="MacKenzie S."/>
            <person name="Amaro C."/>
        </authorList>
    </citation>
    <scope>NUCLEOTIDE SEQUENCE</scope>
</reference>
<feature type="compositionally biased region" description="Pro residues" evidence="1">
    <location>
        <begin position="44"/>
        <end position="55"/>
    </location>
</feature>
<evidence type="ECO:0000256" key="1">
    <source>
        <dbReference type="SAM" id="MobiDB-lite"/>
    </source>
</evidence>
<protein>
    <submittedName>
        <fullName evidence="2">Uncharacterized protein</fullName>
    </submittedName>
</protein>
<reference evidence="2" key="1">
    <citation type="submission" date="2014-11" db="EMBL/GenBank/DDBJ databases">
        <authorList>
            <person name="Amaro Gonzalez C."/>
        </authorList>
    </citation>
    <scope>NUCLEOTIDE SEQUENCE</scope>
</reference>
<proteinExistence type="predicted"/>
<feature type="region of interest" description="Disordered" evidence="1">
    <location>
        <begin position="33"/>
        <end position="55"/>
    </location>
</feature>
<accession>A0A0E9V878</accession>
<sequence length="55" mass="5951">MAGGPDGLLHGHVLPQWLLAHLQLPVAQCRRGEFASARGHARTPPIPTPSWTPHL</sequence>
<name>A0A0E9V878_ANGAN</name>
<dbReference type="EMBL" id="GBXM01035149">
    <property type="protein sequence ID" value="JAH73428.1"/>
    <property type="molecule type" value="Transcribed_RNA"/>
</dbReference>